<keyword evidence="3" id="KW-1185">Reference proteome</keyword>
<proteinExistence type="predicted"/>
<feature type="compositionally biased region" description="Basic and acidic residues" evidence="1">
    <location>
        <begin position="291"/>
        <end position="302"/>
    </location>
</feature>
<accession>A0ABR1R5G9</accession>
<name>A0ABR1R5G9_9PEZI</name>
<feature type="region of interest" description="Disordered" evidence="1">
    <location>
        <begin position="1"/>
        <end position="20"/>
    </location>
</feature>
<feature type="region of interest" description="Disordered" evidence="1">
    <location>
        <begin position="191"/>
        <end position="302"/>
    </location>
</feature>
<dbReference type="EMBL" id="JAQQWI010000018">
    <property type="protein sequence ID" value="KAK8000979.1"/>
    <property type="molecule type" value="Genomic_DNA"/>
</dbReference>
<comment type="caution">
    <text evidence="2">The sequence shown here is derived from an EMBL/GenBank/DDBJ whole genome shotgun (WGS) entry which is preliminary data.</text>
</comment>
<feature type="compositionally biased region" description="Low complexity" evidence="1">
    <location>
        <begin position="226"/>
        <end position="235"/>
    </location>
</feature>
<feature type="compositionally biased region" description="Low complexity" evidence="1">
    <location>
        <begin position="262"/>
        <end position="286"/>
    </location>
</feature>
<protein>
    <recommendedName>
        <fullName evidence="4">Zn(2)-C6 fungal-type domain-containing protein</fullName>
    </recommendedName>
</protein>
<dbReference type="Proteomes" id="UP001396898">
    <property type="component" value="Unassembled WGS sequence"/>
</dbReference>
<gene>
    <name evidence="2" type="ORF">PG991_013201</name>
</gene>
<sequence>MDQVFRGPQTMKKPSVVHSDEGWRPSSPSYAIDFMGYFDQRVALEFSQVNHAEKKHGKKLGLSGVEFEMLERCARYLAEWYKTCKEYELFTKDQGWCYDKPYSELWKGEWRKTGNDKPTWLDTILNPQEMDREPASPTASSSAPPTPTGGDSTQPATPEIPTVATSPVIPAAATPVGSSVVPTAGIPSTPTAAAATTVGLPQKRTPLPFSADQQPDQKRSRPSPSPSLSPKTQPSRLPPTGTFSRLCLAGSNGESSGTSQPAAGGDVAVASASSSTTTSKQSKGKANGSDLKPKTVNEQAKADRLLDDGVGQDATSPCKNCQKVAGRRCLVARDPLAYKSLKCEHCIRNKLGGCFCADNPGFQYDQQVIDTMRKIEQSRKKS</sequence>
<evidence type="ECO:0000313" key="2">
    <source>
        <dbReference type="EMBL" id="KAK8000979.1"/>
    </source>
</evidence>
<feature type="region of interest" description="Disordered" evidence="1">
    <location>
        <begin position="130"/>
        <end position="162"/>
    </location>
</feature>
<evidence type="ECO:0000313" key="3">
    <source>
        <dbReference type="Proteomes" id="UP001396898"/>
    </source>
</evidence>
<evidence type="ECO:0000256" key="1">
    <source>
        <dbReference type="SAM" id="MobiDB-lite"/>
    </source>
</evidence>
<evidence type="ECO:0008006" key="4">
    <source>
        <dbReference type="Google" id="ProtNLM"/>
    </source>
</evidence>
<feature type="compositionally biased region" description="Polar residues" evidence="1">
    <location>
        <begin position="252"/>
        <end position="261"/>
    </location>
</feature>
<reference evidence="2 3" key="1">
    <citation type="submission" date="2023-01" db="EMBL/GenBank/DDBJ databases">
        <title>Analysis of 21 Apiospora genomes using comparative genomics revels a genus with tremendous synthesis potential of carbohydrate active enzymes and secondary metabolites.</title>
        <authorList>
            <person name="Sorensen T."/>
        </authorList>
    </citation>
    <scope>NUCLEOTIDE SEQUENCE [LARGE SCALE GENOMIC DNA]</scope>
    <source>
        <strain evidence="2 3">CBS 20057</strain>
    </source>
</reference>
<organism evidence="2 3">
    <name type="scientific">Apiospora marii</name>
    <dbReference type="NCBI Taxonomy" id="335849"/>
    <lineage>
        <taxon>Eukaryota</taxon>
        <taxon>Fungi</taxon>
        <taxon>Dikarya</taxon>
        <taxon>Ascomycota</taxon>
        <taxon>Pezizomycotina</taxon>
        <taxon>Sordariomycetes</taxon>
        <taxon>Xylariomycetidae</taxon>
        <taxon>Amphisphaeriales</taxon>
        <taxon>Apiosporaceae</taxon>
        <taxon>Apiospora</taxon>
    </lineage>
</organism>